<evidence type="ECO:0000313" key="2">
    <source>
        <dbReference type="Proteomes" id="UP001596620"/>
    </source>
</evidence>
<organism evidence="1 2">
    <name type="scientific">Lentibacillus kimchii</name>
    <dbReference type="NCBI Taxonomy" id="1542911"/>
    <lineage>
        <taxon>Bacteria</taxon>
        <taxon>Bacillati</taxon>
        <taxon>Bacillota</taxon>
        <taxon>Bacilli</taxon>
        <taxon>Bacillales</taxon>
        <taxon>Bacillaceae</taxon>
        <taxon>Lentibacillus</taxon>
    </lineage>
</organism>
<gene>
    <name evidence="1" type="ORF">ACFQU8_13930</name>
</gene>
<dbReference type="EMBL" id="JBHTGR010000057">
    <property type="protein sequence ID" value="MFC7748286.1"/>
    <property type="molecule type" value="Genomic_DNA"/>
</dbReference>
<comment type="caution">
    <text evidence="1">The sequence shown here is derived from an EMBL/GenBank/DDBJ whole genome shotgun (WGS) entry which is preliminary data.</text>
</comment>
<dbReference type="Proteomes" id="UP001596620">
    <property type="component" value="Unassembled WGS sequence"/>
</dbReference>
<dbReference type="RefSeq" id="WP_382361564.1">
    <property type="nucleotide sequence ID" value="NZ_JBHTGR010000057.1"/>
</dbReference>
<sequence length="99" mass="11722">MAFGINRQELNKWKTAVSQDTVSFLTHYWIDERFPGCDTVTKAGCRDIDKLTAWGNQYGLRAEWIDMDDAYPHFDLFGDKQAFILRQEAQWDQIKRFKL</sequence>
<evidence type="ECO:0000313" key="1">
    <source>
        <dbReference type="EMBL" id="MFC7748286.1"/>
    </source>
</evidence>
<keyword evidence="2" id="KW-1185">Reference proteome</keyword>
<reference evidence="2" key="1">
    <citation type="journal article" date="2019" name="Int. J. Syst. Evol. Microbiol.">
        <title>The Global Catalogue of Microorganisms (GCM) 10K type strain sequencing project: providing services to taxonomists for standard genome sequencing and annotation.</title>
        <authorList>
            <consortium name="The Broad Institute Genomics Platform"/>
            <consortium name="The Broad Institute Genome Sequencing Center for Infectious Disease"/>
            <person name="Wu L."/>
            <person name="Ma J."/>
        </authorList>
    </citation>
    <scope>NUCLEOTIDE SEQUENCE [LARGE SCALE GENOMIC DNA]</scope>
    <source>
        <strain evidence="2">JCM 30234</strain>
    </source>
</reference>
<accession>A0ABW2UYY0</accession>
<name>A0ABW2UYY0_9BACI</name>
<protein>
    <submittedName>
        <fullName evidence="1">Uncharacterized protein</fullName>
    </submittedName>
</protein>
<proteinExistence type="predicted"/>